<dbReference type="Gene3D" id="3.30.1520.10">
    <property type="entry name" value="Phox-like domain"/>
    <property type="match status" value="1"/>
</dbReference>
<dbReference type="InterPro" id="IPR001683">
    <property type="entry name" value="PX_dom"/>
</dbReference>
<feature type="region of interest" description="Disordered" evidence="11">
    <location>
        <begin position="437"/>
        <end position="492"/>
    </location>
</feature>
<feature type="compositionally biased region" description="Polar residues" evidence="11">
    <location>
        <begin position="7"/>
        <end position="17"/>
    </location>
</feature>
<feature type="compositionally biased region" description="Basic and acidic residues" evidence="11">
    <location>
        <begin position="46"/>
        <end position="56"/>
    </location>
</feature>
<keyword evidence="4" id="KW-0813">Transport</keyword>
<sequence length="616" mass="66924">MAVIDQDNFSNISWNSDQRTDEGASANDNAGSRSKNKNSISQDVSADSRTRARMSDDNGFAQPLSPGGESRQKLKLKQEQKQKQKQKQKQTDSGVGFRAGTGEETTNYDFIGHDINVLGPEVLQCRVSSPLTENEGGSNPFTSYLVMTTKQTVSVRRRFTDFLYLYNSLSKDFPACAVPPIPDKQRMVRVTGDRFGPDFTNRRAYSLQRFLFRLSLHPVLRRAPLLHNFLESGEWNATMRSHSVRLSYDGGSYSTGVGGTSGGSGGGSGSEQGVTSSMFDTFADSFINVFTKVHRLDRRFVEVREKSDRLDEDLNHVEKVVARVVRRETDLESDLKDLAEQFQKLITLEPGVEDAVRAFAASVEDTAAGLRGLREVTDQDYLGSLRDMVAYSGSLKNLLKAREQKQLDFEQLTEYLNKSTADRDHLAMTSGGYYHSSLGPGGSGSISGPRRDSSIGGGSGGVGDVGSGSGGGGAGPGPSQSGGSGGGGSSSGGVGAVTSYVTGGGGGALAGASGFLRSKLEDVRGVDHEQSRRERQRKLELRVEELTDEVERAKKTSELFDEEVVKEVADFERIKRVEFKRQLGILADAHMAYYDGVASVWEAYVKELEKDGVLVV</sequence>
<comment type="similarity">
    <text evidence="3">Belongs to the sorting nexin family.</text>
</comment>
<dbReference type="SMART" id="SM00312">
    <property type="entry name" value="PX"/>
    <property type="match status" value="1"/>
</dbReference>
<organism evidence="13 14">
    <name type="scientific">Sporothrix epigloea</name>
    <dbReference type="NCBI Taxonomy" id="1892477"/>
    <lineage>
        <taxon>Eukaryota</taxon>
        <taxon>Fungi</taxon>
        <taxon>Dikarya</taxon>
        <taxon>Ascomycota</taxon>
        <taxon>Pezizomycotina</taxon>
        <taxon>Sordariomycetes</taxon>
        <taxon>Sordariomycetidae</taxon>
        <taxon>Ophiostomatales</taxon>
        <taxon>Ophiostomataceae</taxon>
        <taxon>Sporothrix</taxon>
    </lineage>
</organism>
<evidence type="ECO:0000256" key="6">
    <source>
        <dbReference type="ARBA" id="ARBA00023121"/>
    </source>
</evidence>
<keyword evidence="14" id="KW-1185">Reference proteome</keyword>
<dbReference type="Pfam" id="PF09325">
    <property type="entry name" value="Vps5"/>
    <property type="match status" value="1"/>
</dbReference>
<dbReference type="PROSITE" id="PS50195">
    <property type="entry name" value="PX"/>
    <property type="match status" value="1"/>
</dbReference>
<evidence type="ECO:0000256" key="7">
    <source>
        <dbReference type="ARBA" id="ARBA00023136"/>
    </source>
</evidence>
<evidence type="ECO:0000256" key="3">
    <source>
        <dbReference type="ARBA" id="ARBA00010883"/>
    </source>
</evidence>
<comment type="caution">
    <text evidence="13">The sequence shown here is derived from an EMBL/GenBank/DDBJ whole genome shotgun (WGS) entry which is preliminary data.</text>
</comment>
<protein>
    <recommendedName>
        <fullName evidence="8">Sorting nexin-4</fullName>
    </recommendedName>
    <alternativeName>
        <fullName evidence="9">Autophagy-related protein 24</fullName>
    </alternativeName>
</protein>
<dbReference type="InterPro" id="IPR015404">
    <property type="entry name" value="Vps5_C"/>
</dbReference>
<keyword evidence="6" id="KW-0446">Lipid-binding</keyword>
<keyword evidence="7" id="KW-0472">Membrane</keyword>
<evidence type="ECO:0000256" key="11">
    <source>
        <dbReference type="SAM" id="MobiDB-lite"/>
    </source>
</evidence>
<feature type="domain" description="PX" evidence="12">
    <location>
        <begin position="122"/>
        <end position="237"/>
    </location>
</feature>
<accession>A0ABP0D7B8</accession>
<dbReference type="Gene3D" id="1.20.1270.60">
    <property type="entry name" value="Arfaptin homology (AH) domain/BAR domain"/>
    <property type="match status" value="1"/>
</dbReference>
<feature type="compositionally biased region" description="Gly residues" evidence="11">
    <location>
        <begin position="455"/>
        <end position="492"/>
    </location>
</feature>
<dbReference type="PANTHER" id="PTHR45949">
    <property type="entry name" value="SORTING NEXIN-4"/>
    <property type="match status" value="1"/>
</dbReference>
<dbReference type="EMBL" id="CAWUOM010000003">
    <property type="protein sequence ID" value="CAK7263012.1"/>
    <property type="molecule type" value="Genomic_DNA"/>
</dbReference>
<evidence type="ECO:0000256" key="2">
    <source>
        <dbReference type="ARBA" id="ARBA00004496"/>
    </source>
</evidence>
<keyword evidence="10" id="KW-0175">Coiled coil</keyword>
<name>A0ABP0D7B8_9PEZI</name>
<evidence type="ECO:0000259" key="12">
    <source>
        <dbReference type="PROSITE" id="PS50195"/>
    </source>
</evidence>
<gene>
    <name evidence="13" type="primary">SNX4</name>
    <name evidence="13" type="ORF">SEPCBS57363_000351</name>
</gene>
<dbReference type="InterPro" id="IPR027267">
    <property type="entry name" value="AH/BAR_dom_sf"/>
</dbReference>
<evidence type="ECO:0000313" key="13">
    <source>
        <dbReference type="EMBL" id="CAK7263012.1"/>
    </source>
</evidence>
<dbReference type="InterPro" id="IPR036871">
    <property type="entry name" value="PX_dom_sf"/>
</dbReference>
<comment type="subcellular location">
    <subcellularLocation>
        <location evidence="2">Cytoplasm</location>
    </subcellularLocation>
    <subcellularLocation>
        <location evidence="1">Endomembrane system</location>
        <topology evidence="1">Peripheral membrane protein</topology>
    </subcellularLocation>
</comment>
<feature type="compositionally biased region" description="Basic and acidic residues" evidence="11">
    <location>
        <begin position="70"/>
        <end position="82"/>
    </location>
</feature>
<dbReference type="Proteomes" id="UP001642501">
    <property type="component" value="Unassembled WGS sequence"/>
</dbReference>
<evidence type="ECO:0000256" key="8">
    <source>
        <dbReference type="ARBA" id="ARBA00040748"/>
    </source>
</evidence>
<proteinExistence type="inferred from homology"/>
<evidence type="ECO:0000256" key="1">
    <source>
        <dbReference type="ARBA" id="ARBA00004184"/>
    </source>
</evidence>
<evidence type="ECO:0000313" key="14">
    <source>
        <dbReference type="Proteomes" id="UP001642501"/>
    </source>
</evidence>
<dbReference type="Pfam" id="PF00787">
    <property type="entry name" value="PX"/>
    <property type="match status" value="1"/>
</dbReference>
<feature type="region of interest" description="Disordered" evidence="11">
    <location>
        <begin position="1"/>
        <end position="103"/>
    </location>
</feature>
<keyword evidence="5" id="KW-0963">Cytoplasm</keyword>
<dbReference type="SUPFAM" id="SSF64268">
    <property type="entry name" value="PX domain"/>
    <property type="match status" value="1"/>
</dbReference>
<reference evidence="13 14" key="1">
    <citation type="submission" date="2024-01" db="EMBL/GenBank/DDBJ databases">
        <authorList>
            <person name="Allen C."/>
            <person name="Tagirdzhanova G."/>
        </authorList>
    </citation>
    <scope>NUCLEOTIDE SEQUENCE [LARGE SCALE GENOMIC DNA]</scope>
    <source>
        <strain evidence="13 14">CBS 573.63</strain>
    </source>
</reference>
<evidence type="ECO:0000256" key="5">
    <source>
        <dbReference type="ARBA" id="ARBA00022490"/>
    </source>
</evidence>
<feature type="coiled-coil region" evidence="10">
    <location>
        <begin position="536"/>
        <end position="563"/>
    </location>
</feature>
<evidence type="ECO:0000256" key="10">
    <source>
        <dbReference type="SAM" id="Coils"/>
    </source>
</evidence>
<dbReference type="PANTHER" id="PTHR45949:SF2">
    <property type="entry name" value="SORTING NEXIN-4"/>
    <property type="match status" value="1"/>
</dbReference>
<evidence type="ECO:0000256" key="4">
    <source>
        <dbReference type="ARBA" id="ARBA00022448"/>
    </source>
</evidence>
<evidence type="ECO:0000256" key="9">
    <source>
        <dbReference type="ARBA" id="ARBA00041273"/>
    </source>
</evidence>
<feature type="compositionally biased region" description="Polar residues" evidence="11">
    <location>
        <begin position="26"/>
        <end position="45"/>
    </location>
</feature>